<reference evidence="3 4" key="2">
    <citation type="journal article" date="2019" name="G3 (Bethesda)">
        <title>Hybrid Assembly of the Genome of the Entomopathogenic Nematode Steinernema carpocapsae Identifies the X-Chromosome.</title>
        <authorList>
            <person name="Serra L."/>
            <person name="Macchietto M."/>
            <person name="Macias-Munoz A."/>
            <person name="McGill C.J."/>
            <person name="Rodriguez I.M."/>
            <person name="Rodriguez B."/>
            <person name="Murad R."/>
            <person name="Mortazavi A."/>
        </authorList>
    </citation>
    <scope>NUCLEOTIDE SEQUENCE [LARGE SCALE GENOMIC DNA]</scope>
    <source>
        <strain evidence="3 4">ALL</strain>
    </source>
</reference>
<reference evidence="3 4" key="1">
    <citation type="journal article" date="2015" name="Genome Biol.">
        <title>Comparative genomics of Steinernema reveals deeply conserved gene regulatory networks.</title>
        <authorList>
            <person name="Dillman A.R."/>
            <person name="Macchietto M."/>
            <person name="Porter C.F."/>
            <person name="Rogers A."/>
            <person name="Williams B."/>
            <person name="Antoshechkin I."/>
            <person name="Lee M.M."/>
            <person name="Goodwin Z."/>
            <person name="Lu X."/>
            <person name="Lewis E.E."/>
            <person name="Goodrich-Blair H."/>
            <person name="Stock S.P."/>
            <person name="Adams B.J."/>
            <person name="Sternberg P.W."/>
            <person name="Mortazavi A."/>
        </authorList>
    </citation>
    <scope>NUCLEOTIDE SEQUENCE [LARGE SCALE GENOMIC DNA]</scope>
    <source>
        <strain evidence="3 4">ALL</strain>
    </source>
</reference>
<feature type="signal peptide" evidence="2">
    <location>
        <begin position="1"/>
        <end position="18"/>
    </location>
</feature>
<comment type="caution">
    <text evidence="3">The sequence shown here is derived from an EMBL/GenBank/DDBJ whole genome shotgun (WGS) entry which is preliminary data.</text>
</comment>
<protein>
    <submittedName>
        <fullName evidence="3">Uncharacterized protein</fullName>
    </submittedName>
</protein>
<dbReference type="EMBL" id="AZBU02000010">
    <property type="protein sequence ID" value="TKR63317.1"/>
    <property type="molecule type" value="Genomic_DNA"/>
</dbReference>
<feature type="chain" id="PRO_5020243297" evidence="2">
    <location>
        <begin position="19"/>
        <end position="382"/>
    </location>
</feature>
<feature type="compositionally biased region" description="Low complexity" evidence="1">
    <location>
        <begin position="323"/>
        <end position="341"/>
    </location>
</feature>
<evidence type="ECO:0000256" key="2">
    <source>
        <dbReference type="SAM" id="SignalP"/>
    </source>
</evidence>
<sequence length="382" mass="44508">MLLPGLLLSTLLLTFATATNVTLGSENYPYCDMSRFKDTFFHTVTCDGYVRVKMEDYDSFESMNKQIDKILGARQADELCDVRAFYHNETHWIFFRMSDRKSMRYARTDRARTLEFWIGDLQEKEEFVSFPANESWTSMGLSYSSYTQYAETFYSGLNSSLPTSTVRFCEPHDWFYDFKEKRLGALLMSVPERWVSIFARKNVIQNTSDKKIGFYFNLCLSQQLDPIAYKYHDYRKVDCTKNDDSRGNYTQIYRATGDDVYSKMLIPNAKEADEFFSNESSTYPAQNGEHCWLRKFRLDLGEEPYAFMLPKIEGLPLVGPKLETSTTSTLPTTLTSTGTTESWDEDDDDDYEEEDDFDDDDDVFEEPFECEAGMDNDECEYD</sequence>
<gene>
    <name evidence="3" type="ORF">L596_027160</name>
</gene>
<feature type="region of interest" description="Disordered" evidence="1">
    <location>
        <begin position="323"/>
        <end position="363"/>
    </location>
</feature>
<dbReference type="Proteomes" id="UP000298663">
    <property type="component" value="Unassembled WGS sequence"/>
</dbReference>
<evidence type="ECO:0000313" key="4">
    <source>
        <dbReference type="Proteomes" id="UP000298663"/>
    </source>
</evidence>
<accession>A0A4U5M3K5</accession>
<feature type="compositionally biased region" description="Acidic residues" evidence="1">
    <location>
        <begin position="342"/>
        <end position="363"/>
    </location>
</feature>
<evidence type="ECO:0000256" key="1">
    <source>
        <dbReference type="SAM" id="MobiDB-lite"/>
    </source>
</evidence>
<name>A0A4U5M3K5_STECR</name>
<organism evidence="3 4">
    <name type="scientific">Steinernema carpocapsae</name>
    <name type="common">Entomopathogenic nematode</name>
    <dbReference type="NCBI Taxonomy" id="34508"/>
    <lineage>
        <taxon>Eukaryota</taxon>
        <taxon>Metazoa</taxon>
        <taxon>Ecdysozoa</taxon>
        <taxon>Nematoda</taxon>
        <taxon>Chromadorea</taxon>
        <taxon>Rhabditida</taxon>
        <taxon>Tylenchina</taxon>
        <taxon>Panagrolaimomorpha</taxon>
        <taxon>Strongyloidoidea</taxon>
        <taxon>Steinernematidae</taxon>
        <taxon>Steinernema</taxon>
    </lineage>
</organism>
<keyword evidence="4" id="KW-1185">Reference proteome</keyword>
<evidence type="ECO:0000313" key="3">
    <source>
        <dbReference type="EMBL" id="TKR63317.1"/>
    </source>
</evidence>
<dbReference type="AlphaFoldDB" id="A0A4U5M3K5"/>
<proteinExistence type="predicted"/>
<keyword evidence="2" id="KW-0732">Signal</keyword>